<dbReference type="PROSITE" id="PS50088">
    <property type="entry name" value="ANK_REPEAT"/>
    <property type="match status" value="3"/>
</dbReference>
<dbReference type="OrthoDB" id="4464097at2759"/>
<dbReference type="PANTHER" id="PTHR24198:SF165">
    <property type="entry name" value="ANKYRIN REPEAT-CONTAINING PROTEIN-RELATED"/>
    <property type="match status" value="1"/>
</dbReference>
<keyword evidence="5" id="KW-1185">Reference proteome</keyword>
<evidence type="ECO:0000256" key="1">
    <source>
        <dbReference type="ARBA" id="ARBA00022737"/>
    </source>
</evidence>
<dbReference type="KEGG" id="apuu:APUU_80773S"/>
<gene>
    <name evidence="4" type="ORF">APUU_80773S</name>
</gene>
<evidence type="ECO:0000256" key="3">
    <source>
        <dbReference type="PROSITE-ProRule" id="PRU00023"/>
    </source>
</evidence>
<dbReference type="InterPro" id="IPR002110">
    <property type="entry name" value="Ankyrin_rpt"/>
</dbReference>
<dbReference type="EMBL" id="AP024450">
    <property type="protein sequence ID" value="BCS30470.1"/>
    <property type="molecule type" value="Genomic_DNA"/>
</dbReference>
<sequence length="877" mass="96360">MHPASLLDIPAELRIYIAECLAGKSLKAFAATCKDLRNIADMASKEKARVATDSVLLWFRNEQSRPRHFTQREWLDELKTTVDSAALKEYNALLSACRAGDLDTLRDLLKTVSLIPPDLIWPKGRCPAVSWYTPVDQAVYSDSMETLDLLLAAGPDFTSISLHDMSRLLFGRRSWNRAMTDRLIDNGLDIHLADALGDTLLNVLCRGCCHLPKPCIRSPLPAVKYLVDKGVDVQQRNFWGSSPLSNAIERSEHGTGACPELFDLIRFLLESGSGVNAPCTDQDNTALHVACEIKSRDIVNLLLDEFNADVEARNFTGETPLHIALEKNSGDICEILLQKDASLTTTIYRHGGKMNYLEYALDMGPVLRTFYDAWIKFFGYGRPDLLLAAAAAIGDVSELERLLPLYEAGRDNAKYNVNVAFSQAVRYQREGAIEFLLPHVSSIIAVNRKIARTPALQFADRLSDRTLLKIMARAPSSEIDAYVDNVRDGHFRANILIAMLLSGRAPTSIIMPNCQALLEEAVTSHNMEAFRFLLQHVQLSDFDPRSIVQSALHYEFLEAVELLQDSGMGPVITSRESNSLILSDAVRCSKAKALKFLIKAGADITANVICSHASQFDQAPEMQPFAVAVAIGRLPEIMQMLLAAKVDPNTKDTQYQLSLLSWASFYDDPHTVRSLISHGADVNSVDIFGRTALFYAATCGSPAIIRMLLEAGAQPDVTDINQMTPLTFAAGAQTDRPSQPEHEVRDPIRSLCVRHSSRVYPAYMESAQLLLDAGANARHRDGSGRSPLSHAAQMGSSGLVQRFIDLGVDVDAVDDQGHTALSWACMFGQDTARALVAAGCDVSRADYSGTTPLQYADYDKVDGSDAVVKCLYSGNGR</sequence>
<reference evidence="4" key="1">
    <citation type="submission" date="2021-01" db="EMBL/GenBank/DDBJ databases">
        <authorList>
            <consortium name="Aspergillus puulaauensis MK2 genome sequencing consortium"/>
            <person name="Kazuki M."/>
            <person name="Futagami T."/>
        </authorList>
    </citation>
    <scope>NUCLEOTIDE SEQUENCE</scope>
    <source>
        <strain evidence="4">MK2</strain>
    </source>
</reference>
<dbReference type="Proteomes" id="UP000654913">
    <property type="component" value="Chromosome 8"/>
</dbReference>
<dbReference type="PROSITE" id="PS50297">
    <property type="entry name" value="ANK_REP_REGION"/>
    <property type="match status" value="3"/>
</dbReference>
<proteinExistence type="predicted"/>
<dbReference type="PANTHER" id="PTHR24198">
    <property type="entry name" value="ANKYRIN REPEAT AND PROTEIN KINASE DOMAIN-CONTAINING PROTEIN"/>
    <property type="match status" value="1"/>
</dbReference>
<evidence type="ECO:0000256" key="2">
    <source>
        <dbReference type="ARBA" id="ARBA00023043"/>
    </source>
</evidence>
<name>A0A7R7XZA2_9EURO</name>
<protein>
    <recommendedName>
        <fullName evidence="6">Ankyrin repeat-containing domain protein</fullName>
    </recommendedName>
</protein>
<dbReference type="Gene3D" id="1.25.40.20">
    <property type="entry name" value="Ankyrin repeat-containing domain"/>
    <property type="match status" value="3"/>
</dbReference>
<feature type="repeat" description="ANK" evidence="3">
    <location>
        <begin position="783"/>
        <end position="815"/>
    </location>
</feature>
<keyword evidence="2 3" id="KW-0040">ANK repeat</keyword>
<dbReference type="SMART" id="SM00248">
    <property type="entry name" value="ANK"/>
    <property type="match status" value="12"/>
</dbReference>
<accession>A0A7R7XZA2</accession>
<dbReference type="GeneID" id="64980467"/>
<dbReference type="PRINTS" id="PR01415">
    <property type="entry name" value="ANKYRIN"/>
</dbReference>
<dbReference type="InterPro" id="IPR036770">
    <property type="entry name" value="Ankyrin_rpt-contain_sf"/>
</dbReference>
<evidence type="ECO:0008006" key="6">
    <source>
        <dbReference type="Google" id="ProtNLM"/>
    </source>
</evidence>
<evidence type="ECO:0000313" key="4">
    <source>
        <dbReference type="EMBL" id="BCS30470.1"/>
    </source>
</evidence>
<organism evidence="4 5">
    <name type="scientific">Aspergillus puulaauensis</name>
    <dbReference type="NCBI Taxonomy" id="1220207"/>
    <lineage>
        <taxon>Eukaryota</taxon>
        <taxon>Fungi</taxon>
        <taxon>Dikarya</taxon>
        <taxon>Ascomycota</taxon>
        <taxon>Pezizomycotina</taxon>
        <taxon>Eurotiomycetes</taxon>
        <taxon>Eurotiomycetidae</taxon>
        <taxon>Eurotiales</taxon>
        <taxon>Aspergillaceae</taxon>
        <taxon>Aspergillus</taxon>
    </lineage>
</organism>
<feature type="repeat" description="ANK" evidence="3">
    <location>
        <begin position="316"/>
        <end position="348"/>
    </location>
</feature>
<keyword evidence="1" id="KW-0677">Repeat</keyword>
<evidence type="ECO:0000313" key="5">
    <source>
        <dbReference type="Proteomes" id="UP000654913"/>
    </source>
</evidence>
<dbReference type="SUPFAM" id="SSF48403">
    <property type="entry name" value="Ankyrin repeat"/>
    <property type="match status" value="3"/>
</dbReference>
<reference evidence="4" key="2">
    <citation type="submission" date="2021-02" db="EMBL/GenBank/DDBJ databases">
        <title>Aspergillus puulaauensis MK2 genome sequence.</title>
        <authorList>
            <person name="Futagami T."/>
            <person name="Mori K."/>
            <person name="Kadooka C."/>
            <person name="Tanaka T."/>
        </authorList>
    </citation>
    <scope>NUCLEOTIDE SEQUENCE</scope>
    <source>
        <strain evidence="4">MK2</strain>
    </source>
</reference>
<dbReference type="AlphaFoldDB" id="A0A7R7XZA2"/>
<feature type="repeat" description="ANK" evidence="3">
    <location>
        <begin position="688"/>
        <end position="720"/>
    </location>
</feature>
<dbReference type="RefSeq" id="XP_041562656.1">
    <property type="nucleotide sequence ID" value="XM_041697091.1"/>
</dbReference>
<dbReference type="Pfam" id="PF12796">
    <property type="entry name" value="Ank_2"/>
    <property type="match status" value="3"/>
</dbReference>